<comment type="caution">
    <text evidence="1">The sequence shown here is derived from an EMBL/GenBank/DDBJ whole genome shotgun (WGS) entry which is preliminary data.</text>
</comment>
<dbReference type="AlphaFoldDB" id="A0A1C0AK50"/>
<dbReference type="EMBL" id="MBQD01000023">
    <property type="protein sequence ID" value="OCL32991.1"/>
    <property type="molecule type" value="Genomic_DNA"/>
</dbReference>
<gene>
    <name evidence="1" type="ORF">BCR15_06810</name>
</gene>
<keyword evidence="2" id="KW-1185">Reference proteome</keyword>
<name>A0A1C0AK50_9ACTN</name>
<dbReference type="RefSeq" id="WP_068752097.1">
    <property type="nucleotide sequence ID" value="NZ_JBDXXE010000001.1"/>
</dbReference>
<dbReference type="Proteomes" id="UP000093501">
    <property type="component" value="Unassembled WGS sequence"/>
</dbReference>
<proteinExistence type="predicted"/>
<reference evidence="2" key="1">
    <citation type="submission" date="2016-07" db="EMBL/GenBank/DDBJ databases">
        <authorList>
            <person name="Florea S."/>
            <person name="Webb J.S."/>
            <person name="Jaromczyk J."/>
            <person name="Schardl C.L."/>
        </authorList>
    </citation>
    <scope>NUCLEOTIDE SEQUENCE [LARGE SCALE GENOMIC DNA]</scope>
    <source>
        <strain evidence="2">IPBSL-7</strain>
    </source>
</reference>
<evidence type="ECO:0000313" key="1">
    <source>
        <dbReference type="EMBL" id="OCL32991.1"/>
    </source>
</evidence>
<accession>A0A1C0AK50</accession>
<protein>
    <submittedName>
        <fullName evidence="1">Uncharacterized protein</fullName>
    </submittedName>
</protein>
<dbReference type="Pfam" id="PF11343">
    <property type="entry name" value="DUF3145"/>
    <property type="match status" value="1"/>
</dbReference>
<dbReference type="InterPro" id="IPR021491">
    <property type="entry name" value="DUF3145"/>
</dbReference>
<evidence type="ECO:0000313" key="2">
    <source>
        <dbReference type="Proteomes" id="UP000093501"/>
    </source>
</evidence>
<organism evidence="1 2">
    <name type="scientific">Tessaracoccus lapidicaptus</name>
    <dbReference type="NCBI Taxonomy" id="1427523"/>
    <lineage>
        <taxon>Bacteria</taxon>
        <taxon>Bacillati</taxon>
        <taxon>Actinomycetota</taxon>
        <taxon>Actinomycetes</taxon>
        <taxon>Propionibacteriales</taxon>
        <taxon>Propionibacteriaceae</taxon>
        <taxon>Tessaracoccus</taxon>
    </lineage>
</organism>
<sequence length="174" mass="18496">MTVRVDTTSRPTARGMIFVHSASAALCPHIEWAVGGVLGGRTDLPWTPQPAEPGTRRAEVSWTGPVGTGAALASALSAVSRLRFEVTEEPTAASDGQRFCYTPGLGAFSAVTGVHGDILVPEDRLKHAVATDALGGEPVLKALERLLGVPWDEELEVFRHAGEDAPVRWLHQVV</sequence>